<dbReference type="HOGENOM" id="CLU_1306042_0_0_1"/>
<dbReference type="Proteomes" id="UP000008792">
    <property type="component" value="Unassembled WGS sequence"/>
</dbReference>
<dbReference type="EMBL" id="CH940651">
    <property type="protein sequence ID" value="EDW65765.2"/>
    <property type="molecule type" value="Genomic_DNA"/>
</dbReference>
<feature type="compositionally biased region" description="Acidic residues" evidence="1">
    <location>
        <begin position="189"/>
        <end position="203"/>
    </location>
</feature>
<reference evidence="2 3" key="1">
    <citation type="journal article" date="2007" name="Nature">
        <title>Evolution of genes and genomes on the Drosophila phylogeny.</title>
        <authorList>
            <consortium name="Drosophila 12 Genomes Consortium"/>
            <person name="Clark A.G."/>
            <person name="Eisen M.B."/>
            <person name="Smith D.R."/>
            <person name="Bergman C.M."/>
            <person name="Oliver B."/>
            <person name="Markow T.A."/>
            <person name="Kaufman T.C."/>
            <person name="Kellis M."/>
            <person name="Gelbart W."/>
            <person name="Iyer V.N."/>
            <person name="Pollard D.A."/>
            <person name="Sackton T.B."/>
            <person name="Larracuente A.M."/>
            <person name="Singh N.D."/>
            <person name="Abad J.P."/>
            <person name="Abt D.N."/>
            <person name="Adryan B."/>
            <person name="Aguade M."/>
            <person name="Akashi H."/>
            <person name="Anderson W.W."/>
            <person name="Aquadro C.F."/>
            <person name="Ardell D.H."/>
            <person name="Arguello R."/>
            <person name="Artieri C.G."/>
            <person name="Barbash D.A."/>
            <person name="Barker D."/>
            <person name="Barsanti P."/>
            <person name="Batterham P."/>
            <person name="Batzoglou S."/>
            <person name="Begun D."/>
            <person name="Bhutkar A."/>
            <person name="Blanco E."/>
            <person name="Bosak S.A."/>
            <person name="Bradley R.K."/>
            <person name="Brand A.D."/>
            <person name="Brent M.R."/>
            <person name="Brooks A.N."/>
            <person name="Brown R.H."/>
            <person name="Butlin R.K."/>
            <person name="Caggese C."/>
            <person name="Calvi B.R."/>
            <person name="Bernardo de Carvalho A."/>
            <person name="Caspi A."/>
            <person name="Castrezana S."/>
            <person name="Celniker S.E."/>
            <person name="Chang J.L."/>
            <person name="Chapple C."/>
            <person name="Chatterji S."/>
            <person name="Chinwalla A."/>
            <person name="Civetta A."/>
            <person name="Clifton S.W."/>
            <person name="Comeron J.M."/>
            <person name="Costello J.C."/>
            <person name="Coyne J.A."/>
            <person name="Daub J."/>
            <person name="David R.G."/>
            <person name="Delcher A.L."/>
            <person name="Delehaunty K."/>
            <person name="Do C.B."/>
            <person name="Ebling H."/>
            <person name="Edwards K."/>
            <person name="Eickbush T."/>
            <person name="Evans J.D."/>
            <person name="Filipski A."/>
            <person name="Findeiss S."/>
            <person name="Freyhult E."/>
            <person name="Fulton L."/>
            <person name="Fulton R."/>
            <person name="Garcia A.C."/>
            <person name="Gardiner A."/>
            <person name="Garfield D.A."/>
            <person name="Garvin B.E."/>
            <person name="Gibson G."/>
            <person name="Gilbert D."/>
            <person name="Gnerre S."/>
            <person name="Godfrey J."/>
            <person name="Good R."/>
            <person name="Gotea V."/>
            <person name="Gravely B."/>
            <person name="Greenberg A.J."/>
            <person name="Griffiths-Jones S."/>
            <person name="Gross S."/>
            <person name="Guigo R."/>
            <person name="Gustafson E.A."/>
            <person name="Haerty W."/>
            <person name="Hahn M.W."/>
            <person name="Halligan D.L."/>
            <person name="Halpern A.L."/>
            <person name="Halter G.M."/>
            <person name="Han M.V."/>
            <person name="Heger A."/>
            <person name="Hillier L."/>
            <person name="Hinrichs A.S."/>
            <person name="Holmes I."/>
            <person name="Hoskins R.A."/>
            <person name="Hubisz M.J."/>
            <person name="Hultmark D."/>
            <person name="Huntley M.A."/>
            <person name="Jaffe D.B."/>
            <person name="Jagadeeshan S."/>
            <person name="Jeck W.R."/>
            <person name="Johnson J."/>
            <person name="Jones C.D."/>
            <person name="Jordan W.C."/>
            <person name="Karpen G.H."/>
            <person name="Kataoka E."/>
            <person name="Keightley P.D."/>
            <person name="Kheradpour P."/>
            <person name="Kirkness E.F."/>
            <person name="Koerich L.B."/>
            <person name="Kristiansen K."/>
            <person name="Kudrna D."/>
            <person name="Kulathinal R.J."/>
            <person name="Kumar S."/>
            <person name="Kwok R."/>
            <person name="Lander E."/>
            <person name="Langley C.H."/>
            <person name="Lapoint R."/>
            <person name="Lazzaro B.P."/>
            <person name="Lee S.J."/>
            <person name="Levesque L."/>
            <person name="Li R."/>
            <person name="Lin C.F."/>
            <person name="Lin M.F."/>
            <person name="Lindblad-Toh K."/>
            <person name="Llopart A."/>
            <person name="Long M."/>
            <person name="Low L."/>
            <person name="Lozovsky E."/>
            <person name="Lu J."/>
            <person name="Luo M."/>
            <person name="Machado C.A."/>
            <person name="Makalowski W."/>
            <person name="Marzo M."/>
            <person name="Matsuda M."/>
            <person name="Matzkin L."/>
            <person name="McAllister B."/>
            <person name="McBride C.S."/>
            <person name="McKernan B."/>
            <person name="McKernan K."/>
            <person name="Mendez-Lago M."/>
            <person name="Minx P."/>
            <person name="Mollenhauer M.U."/>
            <person name="Montooth K."/>
            <person name="Mount S.M."/>
            <person name="Mu X."/>
            <person name="Myers E."/>
            <person name="Negre B."/>
            <person name="Newfeld S."/>
            <person name="Nielsen R."/>
            <person name="Noor M.A."/>
            <person name="O'Grady P."/>
            <person name="Pachter L."/>
            <person name="Papaceit M."/>
            <person name="Parisi M.J."/>
            <person name="Parisi M."/>
            <person name="Parts L."/>
            <person name="Pedersen J.S."/>
            <person name="Pesole G."/>
            <person name="Phillippy A.M."/>
            <person name="Ponting C.P."/>
            <person name="Pop M."/>
            <person name="Porcelli D."/>
            <person name="Powell J.R."/>
            <person name="Prohaska S."/>
            <person name="Pruitt K."/>
            <person name="Puig M."/>
            <person name="Quesneville H."/>
            <person name="Ram K.R."/>
            <person name="Rand D."/>
            <person name="Rasmussen M.D."/>
            <person name="Reed L.K."/>
            <person name="Reenan R."/>
            <person name="Reily A."/>
            <person name="Remington K.A."/>
            <person name="Rieger T.T."/>
            <person name="Ritchie M.G."/>
            <person name="Robin C."/>
            <person name="Rogers Y.H."/>
            <person name="Rohde C."/>
            <person name="Rozas J."/>
            <person name="Rubenfield M.J."/>
            <person name="Ruiz A."/>
            <person name="Russo S."/>
            <person name="Salzberg S.L."/>
            <person name="Sanchez-Gracia A."/>
            <person name="Saranga D.J."/>
            <person name="Sato H."/>
            <person name="Schaeffer S.W."/>
            <person name="Schatz M.C."/>
            <person name="Schlenke T."/>
            <person name="Schwartz R."/>
            <person name="Segarra C."/>
            <person name="Singh R.S."/>
            <person name="Sirot L."/>
            <person name="Sirota M."/>
            <person name="Sisneros N.B."/>
            <person name="Smith C.D."/>
            <person name="Smith T.F."/>
            <person name="Spieth J."/>
            <person name="Stage D.E."/>
            <person name="Stark A."/>
            <person name="Stephan W."/>
            <person name="Strausberg R.L."/>
            <person name="Strempel S."/>
            <person name="Sturgill D."/>
            <person name="Sutton G."/>
            <person name="Sutton G.G."/>
            <person name="Tao W."/>
            <person name="Teichmann S."/>
            <person name="Tobari Y.N."/>
            <person name="Tomimura Y."/>
            <person name="Tsolas J.M."/>
            <person name="Valente V.L."/>
            <person name="Venter E."/>
            <person name="Venter J.C."/>
            <person name="Vicario S."/>
            <person name="Vieira F.G."/>
            <person name="Vilella A.J."/>
            <person name="Villasante A."/>
            <person name="Walenz B."/>
            <person name="Wang J."/>
            <person name="Wasserman M."/>
            <person name="Watts T."/>
            <person name="Wilson D."/>
            <person name="Wilson R.K."/>
            <person name="Wing R.A."/>
            <person name="Wolfner M.F."/>
            <person name="Wong A."/>
            <person name="Wong G.K."/>
            <person name="Wu C.I."/>
            <person name="Wu G."/>
            <person name="Yamamoto D."/>
            <person name="Yang H.P."/>
            <person name="Yang S.P."/>
            <person name="Yorke J.A."/>
            <person name="Yoshida K."/>
            <person name="Zdobnov E."/>
            <person name="Zhang P."/>
            <person name="Zhang Y."/>
            <person name="Zimin A.V."/>
            <person name="Baldwin J."/>
            <person name="Abdouelleil A."/>
            <person name="Abdulkadir J."/>
            <person name="Abebe A."/>
            <person name="Abera B."/>
            <person name="Abreu J."/>
            <person name="Acer S.C."/>
            <person name="Aftuck L."/>
            <person name="Alexander A."/>
            <person name="An P."/>
            <person name="Anderson E."/>
            <person name="Anderson S."/>
            <person name="Arachi H."/>
            <person name="Azer M."/>
            <person name="Bachantsang P."/>
            <person name="Barry A."/>
            <person name="Bayul T."/>
            <person name="Berlin A."/>
            <person name="Bessette D."/>
            <person name="Bloom T."/>
            <person name="Blye J."/>
            <person name="Boguslavskiy L."/>
            <person name="Bonnet C."/>
            <person name="Boukhgalter B."/>
            <person name="Bourzgui I."/>
            <person name="Brown A."/>
            <person name="Cahill P."/>
            <person name="Channer S."/>
            <person name="Cheshatsang Y."/>
            <person name="Chuda L."/>
            <person name="Citroen M."/>
            <person name="Collymore A."/>
            <person name="Cooke P."/>
            <person name="Costello M."/>
            <person name="D'Aco K."/>
            <person name="Daza R."/>
            <person name="De Haan G."/>
            <person name="DeGray S."/>
            <person name="DeMaso C."/>
            <person name="Dhargay N."/>
            <person name="Dooley K."/>
            <person name="Dooley E."/>
            <person name="Doricent M."/>
            <person name="Dorje P."/>
            <person name="Dorjee K."/>
            <person name="Dupes A."/>
            <person name="Elong R."/>
            <person name="Falk J."/>
            <person name="Farina A."/>
            <person name="Faro S."/>
            <person name="Ferguson D."/>
            <person name="Fisher S."/>
            <person name="Foley C.D."/>
            <person name="Franke A."/>
            <person name="Friedrich D."/>
            <person name="Gadbois L."/>
            <person name="Gearin G."/>
            <person name="Gearin C.R."/>
            <person name="Giannoukos G."/>
            <person name="Goode T."/>
            <person name="Graham J."/>
            <person name="Grandbois E."/>
            <person name="Grewal S."/>
            <person name="Gyaltsen K."/>
            <person name="Hafez N."/>
            <person name="Hagos B."/>
            <person name="Hall J."/>
            <person name="Henson C."/>
            <person name="Hollinger A."/>
            <person name="Honan T."/>
            <person name="Huard M.D."/>
            <person name="Hughes L."/>
            <person name="Hurhula B."/>
            <person name="Husby M.E."/>
            <person name="Kamat A."/>
            <person name="Kanga B."/>
            <person name="Kashin S."/>
            <person name="Khazanovich D."/>
            <person name="Kisner P."/>
            <person name="Lance K."/>
            <person name="Lara M."/>
            <person name="Lee W."/>
            <person name="Lennon N."/>
            <person name="Letendre F."/>
            <person name="LeVine R."/>
            <person name="Lipovsky A."/>
            <person name="Liu X."/>
            <person name="Liu J."/>
            <person name="Liu S."/>
            <person name="Lokyitsang T."/>
            <person name="Lokyitsang Y."/>
            <person name="Lubonja R."/>
            <person name="Lui A."/>
            <person name="MacDonald P."/>
            <person name="Magnisalis V."/>
            <person name="Maru K."/>
            <person name="Matthews C."/>
            <person name="McCusker W."/>
            <person name="McDonough S."/>
            <person name="Mehta T."/>
            <person name="Meldrim J."/>
            <person name="Meneus L."/>
            <person name="Mihai O."/>
            <person name="Mihalev A."/>
            <person name="Mihova T."/>
            <person name="Mittelman R."/>
            <person name="Mlenga V."/>
            <person name="Montmayeur A."/>
            <person name="Mulrain L."/>
            <person name="Navidi A."/>
            <person name="Naylor J."/>
            <person name="Negash T."/>
            <person name="Nguyen T."/>
            <person name="Nguyen N."/>
            <person name="Nicol R."/>
            <person name="Norbu C."/>
            <person name="Norbu N."/>
            <person name="Novod N."/>
            <person name="O'Neill B."/>
            <person name="Osman S."/>
            <person name="Markiewicz E."/>
            <person name="Oyono O.L."/>
            <person name="Patti C."/>
            <person name="Phunkhang P."/>
            <person name="Pierre F."/>
            <person name="Priest M."/>
            <person name="Raghuraman S."/>
            <person name="Rege F."/>
            <person name="Reyes R."/>
            <person name="Rise C."/>
            <person name="Rogov P."/>
            <person name="Ross K."/>
            <person name="Ryan E."/>
            <person name="Settipalli S."/>
            <person name="Shea T."/>
            <person name="Sherpa N."/>
            <person name="Shi L."/>
            <person name="Shih D."/>
            <person name="Sparrow T."/>
            <person name="Spaulding J."/>
            <person name="Stalker J."/>
            <person name="Stange-Thomann N."/>
            <person name="Stavropoulos S."/>
            <person name="Stone C."/>
            <person name="Strader C."/>
            <person name="Tesfaye S."/>
            <person name="Thomson T."/>
            <person name="Thoulutsang Y."/>
            <person name="Thoulutsang D."/>
            <person name="Topham K."/>
            <person name="Topping I."/>
            <person name="Tsamla T."/>
            <person name="Vassiliev H."/>
            <person name="Vo A."/>
            <person name="Wangchuk T."/>
            <person name="Wangdi T."/>
            <person name="Weiand M."/>
            <person name="Wilkinson J."/>
            <person name="Wilson A."/>
            <person name="Yadav S."/>
            <person name="Young G."/>
            <person name="Yu Q."/>
            <person name="Zembek L."/>
            <person name="Zhong D."/>
            <person name="Zimmer A."/>
            <person name="Zwirko Z."/>
            <person name="Jaffe D.B."/>
            <person name="Alvarez P."/>
            <person name="Brockman W."/>
            <person name="Butler J."/>
            <person name="Chin C."/>
            <person name="Gnerre S."/>
            <person name="Grabherr M."/>
            <person name="Kleber M."/>
            <person name="Mauceli E."/>
            <person name="MacCallum I."/>
        </authorList>
    </citation>
    <scope>NUCLEOTIDE SEQUENCE [LARGE SCALE GENOMIC DNA]</scope>
    <source>
        <strain evidence="3">Tucson 15010-1051.87</strain>
    </source>
</reference>
<name>B4M261_DROVI</name>
<dbReference type="KEGG" id="dvi:6631622"/>
<dbReference type="STRING" id="7244.B4M261"/>
<dbReference type="InParanoid" id="B4M261"/>
<accession>B4M261</accession>
<organism evidence="2 3">
    <name type="scientific">Drosophila virilis</name>
    <name type="common">Fruit fly</name>
    <dbReference type="NCBI Taxonomy" id="7244"/>
    <lineage>
        <taxon>Eukaryota</taxon>
        <taxon>Metazoa</taxon>
        <taxon>Ecdysozoa</taxon>
        <taxon>Arthropoda</taxon>
        <taxon>Hexapoda</taxon>
        <taxon>Insecta</taxon>
        <taxon>Pterygota</taxon>
        <taxon>Neoptera</taxon>
        <taxon>Endopterygota</taxon>
        <taxon>Diptera</taxon>
        <taxon>Brachycera</taxon>
        <taxon>Muscomorpha</taxon>
        <taxon>Ephydroidea</taxon>
        <taxon>Drosophilidae</taxon>
        <taxon>Drosophila</taxon>
    </lineage>
</organism>
<dbReference type="eggNOG" id="ENOG502TCI4">
    <property type="taxonomic scope" value="Eukaryota"/>
</dbReference>
<dbReference type="OrthoDB" id="7743965at2759"/>
<gene>
    <name evidence="2" type="primary">Dvir\GJ18717</name>
    <name evidence="2" type="ORF">Dvir_GJ18717</name>
</gene>
<proteinExistence type="predicted"/>
<evidence type="ECO:0000256" key="1">
    <source>
        <dbReference type="SAM" id="MobiDB-lite"/>
    </source>
</evidence>
<keyword evidence="3" id="KW-1185">Reference proteome</keyword>
<evidence type="ECO:0000313" key="2">
    <source>
        <dbReference type="EMBL" id="EDW65765.2"/>
    </source>
</evidence>
<sequence>MSTRHAKAAMRRHSISLLHSAAMEKLLYVLSIMLAAMLCICGVLVESAPYPADVPANPVHYKRFFRRRPSPNHPELEIYEVREVYIVRRPTPRPKQIRRLTDKDMDLRIRCDFEPTLPECTKFSNKPNIITDSHSSPTTTKTEATTTIGTTSTVATSTTELPFLPELPQELPETTVPTGEKDYSLGFDDTYDFEGDDEEDNEDIAGSTDTEKIPDAADYFNAGGSIGGNDLTK</sequence>
<dbReference type="AlphaFoldDB" id="B4M261"/>
<evidence type="ECO:0000313" key="3">
    <source>
        <dbReference type="Proteomes" id="UP000008792"/>
    </source>
</evidence>
<protein>
    <submittedName>
        <fullName evidence="2">Uncharacterized protein</fullName>
    </submittedName>
</protein>
<feature type="region of interest" description="Disordered" evidence="1">
    <location>
        <begin position="170"/>
        <end position="233"/>
    </location>
</feature>